<dbReference type="eggNOG" id="COG0367">
    <property type="taxonomic scope" value="Bacteria"/>
</dbReference>
<gene>
    <name evidence="9" type="ORF">BV97_02361</name>
</gene>
<dbReference type="STRING" id="158500.BES08_16125"/>
<evidence type="ECO:0000313" key="10">
    <source>
        <dbReference type="Proteomes" id="UP000024329"/>
    </source>
</evidence>
<evidence type="ECO:0000259" key="8">
    <source>
        <dbReference type="PROSITE" id="PS51278"/>
    </source>
</evidence>
<comment type="similarity">
    <text evidence="2">Belongs to the asparagine synthetase family.</text>
</comment>
<dbReference type="EMBL" id="JFYZ01000011">
    <property type="protein sequence ID" value="EZP81703.1"/>
    <property type="molecule type" value="Genomic_DNA"/>
</dbReference>
<dbReference type="InterPro" id="IPR006426">
    <property type="entry name" value="Asn_synth_AEB"/>
</dbReference>
<dbReference type="RefSeq" id="WP_008831051.1">
    <property type="nucleotide sequence ID" value="NZ_JFYZ01000011.1"/>
</dbReference>
<dbReference type="AlphaFoldDB" id="A0A031JY23"/>
<evidence type="ECO:0000256" key="5">
    <source>
        <dbReference type="ARBA" id="ARBA00022840"/>
    </source>
</evidence>
<dbReference type="InterPro" id="IPR029055">
    <property type="entry name" value="Ntn_hydrolases_N"/>
</dbReference>
<dbReference type="InterPro" id="IPR017932">
    <property type="entry name" value="GATase_2_dom"/>
</dbReference>
<dbReference type="GO" id="GO:0005524">
    <property type="term" value="F:ATP binding"/>
    <property type="evidence" value="ECO:0007669"/>
    <property type="project" value="UniProtKB-KW"/>
</dbReference>
<comment type="pathway">
    <text evidence="1">Amino-acid biosynthesis; L-asparagine biosynthesis; L-asparagine from L-aspartate (L-Gln route): step 1/1.</text>
</comment>
<dbReference type="InterPro" id="IPR014729">
    <property type="entry name" value="Rossmann-like_a/b/a_fold"/>
</dbReference>
<organism evidence="9 10">
    <name type="scientific">Novosphingobium resinovorum</name>
    <dbReference type="NCBI Taxonomy" id="158500"/>
    <lineage>
        <taxon>Bacteria</taxon>
        <taxon>Pseudomonadati</taxon>
        <taxon>Pseudomonadota</taxon>
        <taxon>Alphaproteobacteria</taxon>
        <taxon>Sphingomonadales</taxon>
        <taxon>Sphingomonadaceae</taxon>
        <taxon>Novosphingobium</taxon>
    </lineage>
</organism>
<dbReference type="PIRSF" id="PIRSF001589">
    <property type="entry name" value="Asn_synthetase_glu-h"/>
    <property type="match status" value="1"/>
</dbReference>
<dbReference type="SUPFAM" id="SSF56235">
    <property type="entry name" value="N-terminal nucleophile aminohydrolases (Ntn hydrolases)"/>
    <property type="match status" value="1"/>
</dbReference>
<evidence type="ECO:0000256" key="7">
    <source>
        <dbReference type="PIRSR" id="PIRSR001589-2"/>
    </source>
</evidence>
<dbReference type="EC" id="6.3.5.4" evidence="3"/>
<sequence length="655" mass="72549">MTAICARWNRDGADASETGRIFAPAARRYGRAQWHEWSDGAAFLGKCLYPLMPQDRLADPLEDTKPAGSSRWIIAADVRLTEREDLARQLSLDAGGLSDSALVAAALERWDEAAFERIYGVFAVIAWDRHGRRLIMARDALGERPLFYHVEGALCSAASMPDILLADPQVPRAPDPGQYRQFLRMNTFGPGCSALQAIRVVRPGHIVTVGTAGVEEKLWWKPDLTPLQLPEQADYEAALGSALEAAVAACLHRTAGKLGTHLSSGFDSTAIATTAARLLAAQGDSITAFVAAPRSGPGRTMAPRHIADESLLAARTAAMHSNMDLVRHVPRSGPLAALHRTRGLYPTPIANLCNLPWFEEINDLARDHGVSVLLHGLQGNTSISESGVWALRELARQRRFGTWLKIARGLVRGGWMRWRGVLFNTIEDRLPDRLWRWTMGASGQTVEDERAMSLLSPGAYTQTADAHRQAAIAAGEPEPDLDEHGRERGVTSLDFRLGALRTNGDGDMYKAMLAQWGLDLRDPTADRRLVELSLRIPVERLIWNGEPRAILRRILADRAPPEVLDNRQRGYQSADWAQSICEDRQAFIEEMERLELYEPTADFLDTARIRRLIDTLPAADSPEWDSDEAENSYRLACLRTISAASHMRHIARSNL</sequence>
<dbReference type="Proteomes" id="UP000024329">
    <property type="component" value="Unassembled WGS sequence"/>
</dbReference>
<name>A0A031JY23_9SPHN</name>
<evidence type="ECO:0000313" key="9">
    <source>
        <dbReference type="EMBL" id="EZP81703.1"/>
    </source>
</evidence>
<dbReference type="PATRIC" id="fig|158500.4.peg.2405"/>
<evidence type="ECO:0000256" key="3">
    <source>
        <dbReference type="ARBA" id="ARBA00012737"/>
    </source>
</evidence>
<comment type="caution">
    <text evidence="9">The sequence shown here is derived from an EMBL/GenBank/DDBJ whole genome shotgun (WGS) entry which is preliminary data.</text>
</comment>
<dbReference type="PANTHER" id="PTHR43284:SF1">
    <property type="entry name" value="ASPARAGINE SYNTHETASE"/>
    <property type="match status" value="1"/>
</dbReference>
<evidence type="ECO:0000256" key="1">
    <source>
        <dbReference type="ARBA" id="ARBA00005187"/>
    </source>
</evidence>
<keyword evidence="4 7" id="KW-0547">Nucleotide-binding</keyword>
<dbReference type="GO" id="GO:0004066">
    <property type="term" value="F:asparagine synthase (glutamine-hydrolyzing) activity"/>
    <property type="evidence" value="ECO:0007669"/>
    <property type="project" value="UniProtKB-EC"/>
</dbReference>
<keyword evidence="5 7" id="KW-0067">ATP-binding</keyword>
<comment type="catalytic activity">
    <reaction evidence="6">
        <text>L-aspartate + L-glutamine + ATP + H2O = L-asparagine + L-glutamate + AMP + diphosphate + H(+)</text>
        <dbReference type="Rhea" id="RHEA:12228"/>
        <dbReference type="ChEBI" id="CHEBI:15377"/>
        <dbReference type="ChEBI" id="CHEBI:15378"/>
        <dbReference type="ChEBI" id="CHEBI:29985"/>
        <dbReference type="ChEBI" id="CHEBI:29991"/>
        <dbReference type="ChEBI" id="CHEBI:30616"/>
        <dbReference type="ChEBI" id="CHEBI:33019"/>
        <dbReference type="ChEBI" id="CHEBI:58048"/>
        <dbReference type="ChEBI" id="CHEBI:58359"/>
        <dbReference type="ChEBI" id="CHEBI:456215"/>
        <dbReference type="EC" id="6.3.5.4"/>
    </reaction>
</comment>
<protein>
    <recommendedName>
        <fullName evidence="3">asparagine synthase (glutamine-hydrolyzing)</fullName>
        <ecNumber evidence="3">6.3.5.4</ecNumber>
    </recommendedName>
</protein>
<dbReference type="SUPFAM" id="SSF52402">
    <property type="entry name" value="Adenine nucleotide alpha hydrolases-like"/>
    <property type="match status" value="1"/>
</dbReference>
<accession>A0A031JY23</accession>
<dbReference type="Pfam" id="PF00733">
    <property type="entry name" value="Asn_synthase"/>
    <property type="match status" value="1"/>
</dbReference>
<proteinExistence type="inferred from homology"/>
<dbReference type="Gene3D" id="3.40.50.620">
    <property type="entry name" value="HUPs"/>
    <property type="match status" value="2"/>
</dbReference>
<dbReference type="PANTHER" id="PTHR43284">
    <property type="entry name" value="ASPARAGINE SYNTHETASE (GLUTAMINE-HYDROLYZING)"/>
    <property type="match status" value="1"/>
</dbReference>
<dbReference type="InterPro" id="IPR001962">
    <property type="entry name" value="Asn_synthase"/>
</dbReference>
<dbReference type="GO" id="GO:0006529">
    <property type="term" value="P:asparagine biosynthetic process"/>
    <property type="evidence" value="ECO:0007669"/>
    <property type="project" value="InterPro"/>
</dbReference>
<reference evidence="9 10" key="1">
    <citation type="submission" date="2014-03" db="EMBL/GenBank/DDBJ databases">
        <title>Whole genome sequence of Novosphingobium resinovorum KF1.</title>
        <authorList>
            <person name="Gan H.M."/>
            <person name="Gan H.Y."/>
            <person name="Chew T.H."/>
            <person name="Savka M.A."/>
        </authorList>
    </citation>
    <scope>NUCLEOTIDE SEQUENCE [LARGE SCALE GENOMIC DNA]</scope>
    <source>
        <strain evidence="9 10">KF1</strain>
    </source>
</reference>
<dbReference type="InterPro" id="IPR051786">
    <property type="entry name" value="ASN_synthetase/amidase"/>
</dbReference>
<evidence type="ECO:0000256" key="4">
    <source>
        <dbReference type="ARBA" id="ARBA00022741"/>
    </source>
</evidence>
<dbReference type="Gene3D" id="3.60.20.10">
    <property type="entry name" value="Glutamine Phosphoribosylpyrophosphate, subunit 1, domain 1"/>
    <property type="match status" value="1"/>
</dbReference>
<feature type="binding site" evidence="7">
    <location>
        <position position="99"/>
    </location>
    <ligand>
        <name>L-glutamine</name>
        <dbReference type="ChEBI" id="CHEBI:58359"/>
    </ligand>
</feature>
<evidence type="ECO:0000256" key="6">
    <source>
        <dbReference type="ARBA" id="ARBA00048741"/>
    </source>
</evidence>
<feature type="domain" description="Glutamine amidotransferase type-2" evidence="8">
    <location>
        <begin position="1"/>
        <end position="212"/>
    </location>
</feature>
<evidence type="ECO:0000256" key="2">
    <source>
        <dbReference type="ARBA" id="ARBA00005752"/>
    </source>
</evidence>
<dbReference type="PROSITE" id="PS51278">
    <property type="entry name" value="GATASE_TYPE_2"/>
    <property type="match status" value="1"/>
</dbReference>
<dbReference type="Pfam" id="PF13537">
    <property type="entry name" value="GATase_7"/>
    <property type="match status" value="1"/>
</dbReference>